<proteinExistence type="inferred from homology"/>
<evidence type="ECO:0000256" key="3">
    <source>
        <dbReference type="ARBA" id="ARBA00004906"/>
    </source>
</evidence>
<evidence type="ECO:0000256" key="1">
    <source>
        <dbReference type="ARBA" id="ARBA00000900"/>
    </source>
</evidence>
<dbReference type="Pfam" id="PF04757">
    <property type="entry name" value="Pex2_Pex12"/>
    <property type="match status" value="1"/>
</dbReference>
<name>A0A0E9NCF8_SAICN</name>
<dbReference type="OrthoDB" id="6270329at2759"/>
<evidence type="ECO:0000256" key="7">
    <source>
        <dbReference type="ARBA" id="ARBA00022593"/>
    </source>
</evidence>
<keyword evidence="10" id="KW-0479">Metal-binding</keyword>
<keyword evidence="13" id="KW-0862">Zinc</keyword>
<evidence type="ECO:0000256" key="12">
    <source>
        <dbReference type="ARBA" id="ARBA00022786"/>
    </source>
</evidence>
<reference evidence="22 23" key="3">
    <citation type="journal article" date="2015" name="Genome Announc.">
        <title>Draft Genome Sequence of the Archiascomycetous Yeast Saitoella complicata.</title>
        <authorList>
            <person name="Yamauchi K."/>
            <person name="Kondo S."/>
            <person name="Hamamoto M."/>
            <person name="Takahashi Y."/>
            <person name="Ogura Y."/>
            <person name="Hayashi T."/>
            <person name="Nishida H."/>
        </authorList>
    </citation>
    <scope>NUCLEOTIDE SEQUENCE [LARGE SCALE GENOMIC DNA]</scope>
    <source>
        <strain evidence="22 23">NRRL Y-17804</strain>
    </source>
</reference>
<gene>
    <name evidence="22" type="ORF">G7K_1312-t1</name>
</gene>
<evidence type="ECO:0000256" key="15">
    <source>
        <dbReference type="ARBA" id="ARBA00022989"/>
    </source>
</evidence>
<reference evidence="22 23" key="1">
    <citation type="journal article" date="2011" name="J. Gen. Appl. Microbiol.">
        <title>Draft genome sequencing of the enigmatic yeast Saitoella complicata.</title>
        <authorList>
            <person name="Nishida H."/>
            <person name="Hamamoto M."/>
            <person name="Sugiyama J."/>
        </authorList>
    </citation>
    <scope>NUCLEOTIDE SEQUENCE [LARGE SCALE GENOMIC DNA]</scope>
    <source>
        <strain evidence="22 23">NRRL Y-17804</strain>
    </source>
</reference>
<dbReference type="GO" id="GO:0005778">
    <property type="term" value="C:peroxisomal membrane"/>
    <property type="evidence" value="ECO:0007669"/>
    <property type="project" value="UniProtKB-SubCell"/>
</dbReference>
<dbReference type="PANTHER" id="PTHR23350">
    <property type="entry name" value="PEROXISOME ASSEMBLY PROTEIN 10"/>
    <property type="match status" value="1"/>
</dbReference>
<keyword evidence="12" id="KW-0833">Ubl conjugation pathway</keyword>
<dbReference type="GO" id="GO:0016562">
    <property type="term" value="P:protein import into peroxisome matrix, receptor recycling"/>
    <property type="evidence" value="ECO:0007669"/>
    <property type="project" value="UniProtKB-ARBA"/>
</dbReference>
<keyword evidence="15" id="KW-1133">Transmembrane helix</keyword>
<dbReference type="CDD" id="cd16527">
    <property type="entry name" value="RING-HC_PEX10"/>
    <property type="match status" value="1"/>
</dbReference>
<evidence type="ECO:0000256" key="5">
    <source>
        <dbReference type="ARBA" id="ARBA00012483"/>
    </source>
</evidence>
<dbReference type="AlphaFoldDB" id="A0A0E9NCF8"/>
<dbReference type="GO" id="GO:0061630">
    <property type="term" value="F:ubiquitin protein ligase activity"/>
    <property type="evidence" value="ECO:0007669"/>
    <property type="project" value="UniProtKB-EC"/>
</dbReference>
<feature type="domain" description="RING-type" evidence="21">
    <location>
        <begin position="272"/>
        <end position="310"/>
    </location>
</feature>
<dbReference type="STRING" id="698492.A0A0E9NCF8"/>
<dbReference type="GO" id="GO:0016567">
    <property type="term" value="P:protein ubiquitination"/>
    <property type="evidence" value="ECO:0007669"/>
    <property type="project" value="UniProtKB-ARBA"/>
</dbReference>
<evidence type="ECO:0000256" key="9">
    <source>
        <dbReference type="ARBA" id="ARBA00022692"/>
    </source>
</evidence>
<dbReference type="InterPro" id="IPR017907">
    <property type="entry name" value="Znf_RING_CS"/>
</dbReference>
<comment type="subcellular location">
    <subcellularLocation>
        <location evidence="2">Peroxisome membrane</location>
        <topology evidence="2">Multi-pass membrane protein</topology>
    </subcellularLocation>
</comment>
<dbReference type="GO" id="GO:0008270">
    <property type="term" value="F:zinc ion binding"/>
    <property type="evidence" value="ECO:0007669"/>
    <property type="project" value="UniProtKB-KW"/>
</dbReference>
<dbReference type="RefSeq" id="XP_019026378.1">
    <property type="nucleotide sequence ID" value="XM_019168282.1"/>
</dbReference>
<keyword evidence="16" id="KW-0472">Membrane</keyword>
<keyword evidence="11 19" id="KW-0863">Zinc-finger</keyword>
<comment type="similarity">
    <text evidence="4">Belongs to the pex2/pex10/pex12 family.</text>
</comment>
<dbReference type="PANTHER" id="PTHR23350:SF0">
    <property type="entry name" value="PEROXISOME BIOGENESIS FACTOR 10"/>
    <property type="match status" value="1"/>
</dbReference>
<feature type="region of interest" description="Disordered" evidence="20">
    <location>
        <begin position="229"/>
        <end position="261"/>
    </location>
</feature>
<comment type="catalytic activity">
    <reaction evidence="1">
        <text>S-ubiquitinyl-[E2 ubiquitin-conjugating enzyme]-L-cysteine + [acceptor protein]-L-lysine = [E2 ubiquitin-conjugating enzyme]-L-cysteine + N(6)-ubiquitinyl-[acceptor protein]-L-lysine.</text>
        <dbReference type="EC" id="2.3.2.27"/>
    </reaction>
</comment>
<evidence type="ECO:0000313" key="22">
    <source>
        <dbReference type="EMBL" id="GAO47100.1"/>
    </source>
</evidence>
<dbReference type="PROSITE" id="PS00518">
    <property type="entry name" value="ZF_RING_1"/>
    <property type="match status" value="1"/>
</dbReference>
<dbReference type="SUPFAM" id="SSF57850">
    <property type="entry name" value="RING/U-box"/>
    <property type="match status" value="1"/>
</dbReference>
<dbReference type="SMART" id="SM00184">
    <property type="entry name" value="RING"/>
    <property type="match status" value="1"/>
</dbReference>
<dbReference type="OMA" id="YCDVVQL"/>
<dbReference type="EMBL" id="BACD03000007">
    <property type="protein sequence ID" value="GAO47100.1"/>
    <property type="molecule type" value="Genomic_DNA"/>
</dbReference>
<dbReference type="InterPro" id="IPR013083">
    <property type="entry name" value="Znf_RING/FYVE/PHD"/>
</dbReference>
<organism evidence="22 23">
    <name type="scientific">Saitoella complicata (strain BCRC 22490 / CBS 7301 / JCM 7358 / NBRC 10748 / NRRL Y-17804)</name>
    <dbReference type="NCBI Taxonomy" id="698492"/>
    <lineage>
        <taxon>Eukaryota</taxon>
        <taxon>Fungi</taxon>
        <taxon>Dikarya</taxon>
        <taxon>Ascomycota</taxon>
        <taxon>Taphrinomycotina</taxon>
        <taxon>Taphrinomycotina incertae sedis</taxon>
        <taxon>Saitoella</taxon>
    </lineage>
</organism>
<evidence type="ECO:0000256" key="6">
    <source>
        <dbReference type="ARBA" id="ARBA00022448"/>
    </source>
</evidence>
<evidence type="ECO:0000256" key="13">
    <source>
        <dbReference type="ARBA" id="ARBA00022833"/>
    </source>
</evidence>
<dbReference type="PROSITE" id="PS50089">
    <property type="entry name" value="ZF_RING_2"/>
    <property type="match status" value="1"/>
</dbReference>
<keyword evidence="17" id="KW-0576">Peroxisome</keyword>
<dbReference type="InterPro" id="IPR001841">
    <property type="entry name" value="Znf_RING"/>
</dbReference>
<sequence length="323" mass="36759">MPDQDDYNFPFAAQPDIIRANQKDAYFQGMLHEQFSSLVQNILGARWLHHNSRELKLFSEILYLSLTTLAGIRTLGEEYTDMLYADSKNRSRPTLKRRAAFVFSSTLLPYILVKSWPKIRERLKKTWIARSLTPREQSQPSTRLGQVRNTALRTLNAALSLENLYAVHLAVFYFSGAYYSLSKRLWNLRYIFTRKLQPHEQRAGYEVLGALLMVQLAARGYLYLSSSSESSSISTSAPSLTSDEKQLPTPTTTTSLDDPTSLAFIPPQSRTCTLCLSPMTDPTSTPCGHLFCWECIQDWVREKPECPLCRQGVRMSEAVPLRG</sequence>
<dbReference type="InterPro" id="IPR006845">
    <property type="entry name" value="Pex_N"/>
</dbReference>
<evidence type="ECO:0000313" key="23">
    <source>
        <dbReference type="Proteomes" id="UP000033140"/>
    </source>
</evidence>
<dbReference type="EC" id="2.3.2.27" evidence="5"/>
<evidence type="ECO:0000256" key="19">
    <source>
        <dbReference type="PROSITE-ProRule" id="PRU00175"/>
    </source>
</evidence>
<evidence type="ECO:0000256" key="18">
    <source>
        <dbReference type="ARBA" id="ARBA00041230"/>
    </source>
</evidence>
<evidence type="ECO:0000256" key="2">
    <source>
        <dbReference type="ARBA" id="ARBA00004585"/>
    </source>
</evidence>
<evidence type="ECO:0000259" key="21">
    <source>
        <dbReference type="PROSITE" id="PS50089"/>
    </source>
</evidence>
<evidence type="ECO:0000256" key="17">
    <source>
        <dbReference type="ARBA" id="ARBA00023140"/>
    </source>
</evidence>
<dbReference type="Proteomes" id="UP000033140">
    <property type="component" value="Unassembled WGS sequence"/>
</dbReference>
<evidence type="ECO:0000256" key="11">
    <source>
        <dbReference type="ARBA" id="ARBA00022771"/>
    </source>
</evidence>
<keyword evidence="8" id="KW-0808">Transferase</keyword>
<dbReference type="Pfam" id="PF13639">
    <property type="entry name" value="zf-RING_2"/>
    <property type="match status" value="1"/>
</dbReference>
<reference evidence="22 23" key="2">
    <citation type="journal article" date="2014" name="J. Gen. Appl. Microbiol.">
        <title>The early diverging ascomycetous budding yeast Saitoella complicata has three histone deacetylases belonging to the Clr6, Hos2, and Rpd3 lineages.</title>
        <authorList>
            <person name="Nishida H."/>
            <person name="Matsumoto T."/>
            <person name="Kondo S."/>
            <person name="Hamamoto M."/>
            <person name="Yoshikawa H."/>
        </authorList>
    </citation>
    <scope>NUCLEOTIDE SEQUENCE [LARGE SCALE GENOMIC DNA]</scope>
    <source>
        <strain evidence="22 23">NRRL Y-17804</strain>
    </source>
</reference>
<comment type="caution">
    <text evidence="22">The sequence shown here is derived from an EMBL/GenBank/DDBJ whole genome shotgun (WGS) entry which is preliminary data.</text>
</comment>
<evidence type="ECO:0000256" key="16">
    <source>
        <dbReference type="ARBA" id="ARBA00023136"/>
    </source>
</evidence>
<evidence type="ECO:0000256" key="8">
    <source>
        <dbReference type="ARBA" id="ARBA00022679"/>
    </source>
</evidence>
<evidence type="ECO:0000256" key="4">
    <source>
        <dbReference type="ARBA" id="ARBA00008704"/>
    </source>
</evidence>
<keyword evidence="9" id="KW-0812">Transmembrane</keyword>
<dbReference type="Gene3D" id="3.30.40.10">
    <property type="entry name" value="Zinc/RING finger domain, C3HC4 (zinc finger)"/>
    <property type="match status" value="1"/>
</dbReference>
<comment type="pathway">
    <text evidence="3">Protein modification; protein ubiquitination.</text>
</comment>
<evidence type="ECO:0000256" key="20">
    <source>
        <dbReference type="SAM" id="MobiDB-lite"/>
    </source>
</evidence>
<keyword evidence="6" id="KW-0813">Transport</keyword>
<protein>
    <recommendedName>
        <fullName evidence="5">RING-type E3 ubiquitin transferase</fullName>
        <ecNumber evidence="5">2.3.2.27</ecNumber>
    </recommendedName>
    <alternativeName>
        <fullName evidence="18">Peroxin-10</fullName>
    </alternativeName>
</protein>
<dbReference type="InterPro" id="IPR025654">
    <property type="entry name" value="PEX2/10"/>
</dbReference>
<keyword evidence="14" id="KW-0653">Protein transport</keyword>
<evidence type="ECO:0000256" key="10">
    <source>
        <dbReference type="ARBA" id="ARBA00022723"/>
    </source>
</evidence>
<keyword evidence="23" id="KW-1185">Reference proteome</keyword>
<accession>A0A0E9NCF8</accession>
<evidence type="ECO:0000256" key="14">
    <source>
        <dbReference type="ARBA" id="ARBA00022927"/>
    </source>
</evidence>
<keyword evidence="7" id="KW-0962">Peroxisome biogenesis</keyword>